<dbReference type="RefSeq" id="WP_013419786.1">
    <property type="nucleotide sequence ID" value="NC_014664.1"/>
</dbReference>
<dbReference type="PANTHER" id="PTHR21666">
    <property type="entry name" value="PEPTIDASE-RELATED"/>
    <property type="match status" value="1"/>
</dbReference>
<proteinExistence type="predicted"/>
<keyword evidence="4" id="KW-0378">Hydrolase</keyword>
<evidence type="ECO:0000256" key="4">
    <source>
        <dbReference type="ARBA" id="ARBA00022801"/>
    </source>
</evidence>
<dbReference type="PANTHER" id="PTHR21666:SF288">
    <property type="entry name" value="CELL DIVISION PROTEIN YTFB"/>
    <property type="match status" value="1"/>
</dbReference>
<evidence type="ECO:0000256" key="7">
    <source>
        <dbReference type="SAM" id="Phobius"/>
    </source>
</evidence>
<evidence type="ECO:0000313" key="10">
    <source>
        <dbReference type="Proteomes" id="UP000001399"/>
    </source>
</evidence>
<dbReference type="STRING" id="648757.Rvan_2178"/>
<accession>E3I2P4</accession>
<dbReference type="Gene3D" id="2.70.70.10">
    <property type="entry name" value="Glucose Permease (Domain IIA)"/>
    <property type="match status" value="1"/>
</dbReference>
<reference evidence="10" key="1">
    <citation type="journal article" date="2011" name="J. Bacteriol.">
        <title>Genome sequences of eight morphologically diverse alphaproteobacteria.</title>
        <authorList>
            <consortium name="US DOE Joint Genome Institute"/>
            <person name="Brown P.J."/>
            <person name="Kysela D.T."/>
            <person name="Buechlein A."/>
            <person name="Hemmerich C."/>
            <person name="Brun Y.V."/>
        </authorList>
    </citation>
    <scope>NUCLEOTIDE SEQUENCE [LARGE SCALE GENOMIC DNA]</scope>
    <source>
        <strain evidence="10">ATCC 17100 / ATH 3.1.1 / DSM 162 / LMG 4299</strain>
    </source>
</reference>
<evidence type="ECO:0000256" key="6">
    <source>
        <dbReference type="ARBA" id="ARBA00023049"/>
    </source>
</evidence>
<sequence length="666" mass="73427">MLDRGDRGETRRRGTDLVRVQQTRAVSKFGRDIGRKQAPAIYLSELGPRRVVTQLKWFISTIIVAISGLAIIGVVIYTSMNVGEGNAGRGMFGAFQRAGVDAMRPRAANLVGAEKPIAIGLKTDRLVLSSKGLTTRNLIYEQVVQRRGTGEYLSTKPYVKLVATLATEKPDEDVDIPAFNPATLYENNTPIARKDQSGGELSTDPRVSVRFIDVPGGFLPREDHVELSDDEIERLVAETDAVYTESEVGLEGVAPQDTKRLAGSDMAFAAPEPHTTVLVKRMEEEESTDEGYDRRSIIAKGYESLDSVIRGVGVDPMQAGLVSAAVAAITKTRKLRAGEEVRLGLTPSASEEGGVDVGKITVVYQGTNVTIVRDGEGGYAPSEKHLKPEHKADDTVGDRATVYLSAYRAAQSQEIPYDFLMKFVKVHSYDVDFKQRVKSGDGFELFYDLVQDENGVERPGELFYAAVTIGGETHGYYRFRSNEGVDYFDDRGSNSKKFLMRTPIRGARLTSGFGWRKHPLLHTLRLHSGVDWAGPIGTPIYAAGNGVIETAERNGNYGNYVRIRHANGYKTAYAHMLRFAQGVATGVKVRQGQVIGYLGNTGMSTGPHLHYEVLINSRFTNPLSIKIPKARQLQGRLLADFRKERARIDDLMRRPPVKTRVATVER</sequence>
<name>E3I2P4_RHOVT</name>
<evidence type="ECO:0000256" key="3">
    <source>
        <dbReference type="ARBA" id="ARBA00022723"/>
    </source>
</evidence>
<dbReference type="InterPro" id="IPR016047">
    <property type="entry name" value="M23ase_b-sheet_dom"/>
</dbReference>
<dbReference type="Gene3D" id="3.10.450.350">
    <property type="match status" value="1"/>
</dbReference>
<dbReference type="InterPro" id="IPR050570">
    <property type="entry name" value="Cell_wall_metabolism_enzyme"/>
</dbReference>
<feature type="transmembrane region" description="Helical" evidence="7">
    <location>
        <begin position="57"/>
        <end position="77"/>
    </location>
</feature>
<evidence type="ECO:0000256" key="2">
    <source>
        <dbReference type="ARBA" id="ARBA00022670"/>
    </source>
</evidence>
<keyword evidence="7" id="KW-0812">Transmembrane</keyword>
<evidence type="ECO:0000256" key="1">
    <source>
        <dbReference type="ARBA" id="ARBA00001947"/>
    </source>
</evidence>
<keyword evidence="3" id="KW-0479">Metal-binding</keyword>
<keyword evidence="7" id="KW-1133">Transmembrane helix</keyword>
<dbReference type="InterPro" id="IPR011055">
    <property type="entry name" value="Dup_hybrid_motif"/>
</dbReference>
<dbReference type="GO" id="GO:0006508">
    <property type="term" value="P:proteolysis"/>
    <property type="evidence" value="ECO:0007669"/>
    <property type="project" value="UniProtKB-KW"/>
</dbReference>
<dbReference type="HOGENOM" id="CLU_026846_2_0_5"/>
<comment type="cofactor">
    <cofactor evidence="1">
        <name>Zn(2+)</name>
        <dbReference type="ChEBI" id="CHEBI:29105"/>
    </cofactor>
</comment>
<keyword evidence="7" id="KW-0472">Membrane</keyword>
<keyword evidence="2" id="KW-0645">Protease</keyword>
<gene>
    <name evidence="9" type="ordered locus">Rvan_2178</name>
</gene>
<organism evidence="9 10">
    <name type="scientific">Rhodomicrobium vannielii (strain ATCC 17100 / DSM 162 / LMG 4299 / NCIMB 10020 / ATH 3.1.1)</name>
    <dbReference type="NCBI Taxonomy" id="648757"/>
    <lineage>
        <taxon>Bacteria</taxon>
        <taxon>Pseudomonadati</taxon>
        <taxon>Pseudomonadota</taxon>
        <taxon>Alphaproteobacteria</taxon>
        <taxon>Hyphomicrobiales</taxon>
        <taxon>Hyphomicrobiaceae</taxon>
        <taxon>Rhodomicrobium</taxon>
    </lineage>
</organism>
<dbReference type="SUPFAM" id="SSF51261">
    <property type="entry name" value="Duplicated hybrid motif"/>
    <property type="match status" value="1"/>
</dbReference>
<dbReference type="AlphaFoldDB" id="E3I2P4"/>
<dbReference type="eggNOG" id="COG0739">
    <property type="taxonomic scope" value="Bacteria"/>
</dbReference>
<dbReference type="GO" id="GO:0046872">
    <property type="term" value="F:metal ion binding"/>
    <property type="evidence" value="ECO:0007669"/>
    <property type="project" value="UniProtKB-KW"/>
</dbReference>
<evidence type="ECO:0000313" key="9">
    <source>
        <dbReference type="EMBL" id="ADP71403.1"/>
    </source>
</evidence>
<dbReference type="KEGG" id="rva:Rvan_2178"/>
<keyword evidence="6" id="KW-0482">Metalloprotease</keyword>
<dbReference type="Pfam" id="PF01551">
    <property type="entry name" value="Peptidase_M23"/>
    <property type="match status" value="1"/>
</dbReference>
<dbReference type="CDD" id="cd12797">
    <property type="entry name" value="M23_peptidase"/>
    <property type="match status" value="1"/>
</dbReference>
<dbReference type="EMBL" id="CP002292">
    <property type="protein sequence ID" value="ADP71403.1"/>
    <property type="molecule type" value="Genomic_DNA"/>
</dbReference>
<evidence type="ECO:0000259" key="8">
    <source>
        <dbReference type="Pfam" id="PF01551"/>
    </source>
</evidence>
<keyword evidence="5" id="KW-0862">Zinc</keyword>
<dbReference type="GO" id="GO:0004222">
    <property type="term" value="F:metalloendopeptidase activity"/>
    <property type="evidence" value="ECO:0007669"/>
    <property type="project" value="TreeGrafter"/>
</dbReference>
<dbReference type="Proteomes" id="UP000001399">
    <property type="component" value="Chromosome"/>
</dbReference>
<feature type="domain" description="M23ase beta-sheet core" evidence="8">
    <location>
        <begin position="526"/>
        <end position="622"/>
    </location>
</feature>
<dbReference type="MEROPS" id="M23.009"/>
<evidence type="ECO:0000256" key="5">
    <source>
        <dbReference type="ARBA" id="ARBA00022833"/>
    </source>
</evidence>
<keyword evidence="10" id="KW-1185">Reference proteome</keyword>
<protein>
    <submittedName>
        <fullName evidence="9">Peptidase M23</fullName>
    </submittedName>
</protein>